<evidence type="ECO:0000256" key="1">
    <source>
        <dbReference type="SAM" id="Phobius"/>
    </source>
</evidence>
<organism evidence="2 3">
    <name type="scientific">Aquipseudomonas alcaligenes</name>
    <name type="common">Pseudomonas alcaligenes</name>
    <dbReference type="NCBI Taxonomy" id="43263"/>
    <lineage>
        <taxon>Bacteria</taxon>
        <taxon>Pseudomonadati</taxon>
        <taxon>Pseudomonadota</taxon>
        <taxon>Gammaproteobacteria</taxon>
        <taxon>Pseudomonadales</taxon>
        <taxon>Pseudomonadaceae</taxon>
        <taxon>Aquipseudomonas</taxon>
    </lineage>
</organism>
<feature type="transmembrane region" description="Helical" evidence="1">
    <location>
        <begin position="145"/>
        <end position="164"/>
    </location>
</feature>
<comment type="caution">
    <text evidence="2">The sequence shown here is derived from an EMBL/GenBank/DDBJ whole genome shotgun (WGS) entry which is preliminary data.</text>
</comment>
<protein>
    <recommendedName>
        <fullName evidence="4">DUF3592 domain-containing protein</fullName>
    </recommendedName>
</protein>
<accession>A0ABR7RWU4</accession>
<name>A0ABR7RWU4_AQUAC</name>
<keyword evidence="1" id="KW-1133">Transmembrane helix</keyword>
<proteinExistence type="predicted"/>
<keyword evidence="1" id="KW-0812">Transmembrane</keyword>
<dbReference type="RefSeq" id="WP_187803873.1">
    <property type="nucleotide sequence ID" value="NZ_LZEU01000001.1"/>
</dbReference>
<sequence>MAKTLRSPGQKRKLWIRSSMVVLALLGLTLAYFIKGPAQVAAIERTKHHVAAEATITSLDVKEEEYRGRKGRKKTREVYSVSYQYAVGGTQYQQEHSLSYGEYEDLSGKESLQVWFAEQKPEEAVPQIVVEHQAHESAVERVIDAAPYVIGLALLLNIVLTLLFGREPKGKLPEGFYTENSWLDIEDDRLVALDGHNLVSVSFDSKHTDNVQELYQSGAGLAAIVAQVACKQKVIDLNTVSKVTSDHFRDTIYLTFSVDGKESSESLEFLNATVKEHALKQIARALPASLRMSVEKLTRLQAARFSLIVALISAGALYYFLGNVLAVAGCVLVLLWSLKTAVQRLLDPTVTITFASNAPSGTPVVSE</sequence>
<keyword evidence="1" id="KW-0472">Membrane</keyword>
<gene>
    <name evidence="2" type="ORF">A9179_00295</name>
</gene>
<dbReference type="EMBL" id="LZEU01000001">
    <property type="protein sequence ID" value="MBC9248703.1"/>
    <property type="molecule type" value="Genomic_DNA"/>
</dbReference>
<reference evidence="2 3" key="1">
    <citation type="submission" date="2016-06" db="EMBL/GenBank/DDBJ databases">
        <authorList>
            <person name="Ramos C."/>
            <person name="Pintado A."/>
            <person name="Crespo-Gomez J.I."/>
        </authorList>
    </citation>
    <scope>NUCLEOTIDE SEQUENCE [LARGE SCALE GENOMIC DNA]</scope>
    <source>
        <strain evidence="2 3">AVO110</strain>
    </source>
</reference>
<evidence type="ECO:0000313" key="2">
    <source>
        <dbReference type="EMBL" id="MBC9248703.1"/>
    </source>
</evidence>
<keyword evidence="3" id="KW-1185">Reference proteome</keyword>
<evidence type="ECO:0000313" key="3">
    <source>
        <dbReference type="Proteomes" id="UP000744555"/>
    </source>
</evidence>
<dbReference type="Proteomes" id="UP000744555">
    <property type="component" value="Unassembled WGS sequence"/>
</dbReference>
<feature type="transmembrane region" description="Helical" evidence="1">
    <location>
        <begin position="305"/>
        <end position="338"/>
    </location>
</feature>
<evidence type="ECO:0008006" key="4">
    <source>
        <dbReference type="Google" id="ProtNLM"/>
    </source>
</evidence>